<protein>
    <recommendedName>
        <fullName evidence="1">Cupin type-2 domain-containing protein</fullName>
    </recommendedName>
</protein>
<accession>K7YV23</accession>
<dbReference type="EMBL" id="CP002930">
    <property type="protein sequence ID" value="AFY00535.1"/>
    <property type="molecule type" value="Genomic_DNA"/>
</dbReference>
<dbReference type="KEGG" id="bbat:Bdt_0829"/>
<feature type="domain" description="Cupin type-2" evidence="1">
    <location>
        <begin position="30"/>
        <end position="96"/>
    </location>
</feature>
<dbReference type="InterPro" id="IPR013096">
    <property type="entry name" value="Cupin_2"/>
</dbReference>
<sequence>MIITRWQAPIIPSKQQVLMILESEGMEPYEQTLEPAKKVGDHRKPFAEVRVIISGEMIFNVSGNQFVLRPGDRVEIPGNTRFSYVAQGGEPCVTVCAQRAI</sequence>
<reference evidence="2 3" key="1">
    <citation type="journal article" date="2012" name="BMC Genomics">
        <title>Genome analysis of a simultaneously predatory and prey-independent, novel Bdellovibrio bacteriovorus from the River Tiber, supports in silico predictions of both ancient and recent lateral gene transfer from diverse bacteria.</title>
        <authorList>
            <person name="Hobley L."/>
            <person name="Lerner T.R."/>
            <person name="Williams L.E."/>
            <person name="Lambert C."/>
            <person name="Till R."/>
            <person name="Milner D.S."/>
            <person name="Basford S.M."/>
            <person name="Capeness M.J."/>
            <person name="Fenton A.K."/>
            <person name="Atterbury R.J."/>
            <person name="Harris M.A."/>
            <person name="Sockett R.E."/>
        </authorList>
    </citation>
    <scope>NUCLEOTIDE SEQUENCE [LARGE SCALE GENOMIC DNA]</scope>
    <source>
        <strain evidence="2 3">Tiberius</strain>
    </source>
</reference>
<dbReference type="HOGENOM" id="CLU_2285938_0_0_7"/>
<organism evidence="2 3">
    <name type="scientific">Bdellovibrio bacteriovorus str. Tiberius</name>
    <dbReference type="NCBI Taxonomy" id="1069642"/>
    <lineage>
        <taxon>Bacteria</taxon>
        <taxon>Pseudomonadati</taxon>
        <taxon>Bdellovibrionota</taxon>
        <taxon>Bdellovibrionia</taxon>
        <taxon>Bdellovibrionales</taxon>
        <taxon>Pseudobdellovibrionaceae</taxon>
        <taxon>Bdellovibrio</taxon>
    </lineage>
</organism>
<dbReference type="InterPro" id="IPR011051">
    <property type="entry name" value="RmlC_Cupin_sf"/>
</dbReference>
<dbReference type="SUPFAM" id="SSF51182">
    <property type="entry name" value="RmlC-like cupins"/>
    <property type="match status" value="1"/>
</dbReference>
<evidence type="ECO:0000259" key="1">
    <source>
        <dbReference type="Pfam" id="PF07883"/>
    </source>
</evidence>
<name>K7YV23_BDEBC</name>
<evidence type="ECO:0000313" key="2">
    <source>
        <dbReference type="EMBL" id="AFY00535.1"/>
    </source>
</evidence>
<gene>
    <name evidence="2" type="ORF">Bdt_0829</name>
</gene>
<dbReference type="AlphaFoldDB" id="K7YV23"/>
<dbReference type="RefSeq" id="WP_015090010.1">
    <property type="nucleotide sequence ID" value="NC_019567.1"/>
</dbReference>
<dbReference type="Gene3D" id="2.60.120.10">
    <property type="entry name" value="Jelly Rolls"/>
    <property type="match status" value="1"/>
</dbReference>
<dbReference type="Pfam" id="PF07883">
    <property type="entry name" value="Cupin_2"/>
    <property type="match status" value="1"/>
</dbReference>
<dbReference type="Proteomes" id="UP000010074">
    <property type="component" value="Chromosome"/>
</dbReference>
<dbReference type="PATRIC" id="fig|1069642.3.peg.820"/>
<evidence type="ECO:0000313" key="3">
    <source>
        <dbReference type="Proteomes" id="UP000010074"/>
    </source>
</evidence>
<dbReference type="InterPro" id="IPR014710">
    <property type="entry name" value="RmlC-like_jellyroll"/>
</dbReference>
<dbReference type="OrthoDB" id="5295742at2"/>
<proteinExistence type="predicted"/>